<dbReference type="GO" id="GO:0012505">
    <property type="term" value="C:endomembrane system"/>
    <property type="evidence" value="ECO:0007669"/>
    <property type="project" value="UniProtKB-SubCell"/>
</dbReference>
<organism evidence="7 8">
    <name type="scientific">Rhodococcus koreensis</name>
    <dbReference type="NCBI Taxonomy" id="99653"/>
    <lineage>
        <taxon>Bacteria</taxon>
        <taxon>Bacillati</taxon>
        <taxon>Actinomycetota</taxon>
        <taxon>Actinomycetes</taxon>
        <taxon>Mycobacteriales</taxon>
        <taxon>Nocardiaceae</taxon>
        <taxon>Rhodococcus</taxon>
    </lineage>
</organism>
<keyword evidence="2 5" id="KW-0812">Transmembrane</keyword>
<reference evidence="8" key="1">
    <citation type="submission" date="2016-10" db="EMBL/GenBank/DDBJ databases">
        <authorList>
            <person name="Varghese N."/>
            <person name="Submissions S."/>
        </authorList>
    </citation>
    <scope>NUCLEOTIDE SEQUENCE [LARGE SCALE GENOMIC DNA]</scope>
    <source>
        <strain evidence="8">DSM 44498</strain>
    </source>
</reference>
<feature type="domain" description="DUF202" evidence="6">
    <location>
        <begin position="4"/>
        <end position="60"/>
    </location>
</feature>
<keyword evidence="3 5" id="KW-1133">Transmembrane helix</keyword>
<dbReference type="AlphaFoldDB" id="A0A1H4X856"/>
<dbReference type="EMBL" id="FNSV01000005">
    <property type="protein sequence ID" value="SED01390.1"/>
    <property type="molecule type" value="Genomic_DNA"/>
</dbReference>
<comment type="subcellular location">
    <subcellularLocation>
        <location evidence="1">Endomembrane system</location>
        <topology evidence="1">Multi-pass membrane protein</topology>
    </subcellularLocation>
</comment>
<feature type="transmembrane region" description="Helical" evidence="5">
    <location>
        <begin position="41"/>
        <end position="58"/>
    </location>
</feature>
<dbReference type="RefSeq" id="WP_072936929.1">
    <property type="nucleotide sequence ID" value="NZ_FNSV01000005.1"/>
</dbReference>
<accession>A0A1H4X856</accession>
<evidence type="ECO:0000313" key="8">
    <source>
        <dbReference type="Proteomes" id="UP000183561"/>
    </source>
</evidence>
<proteinExistence type="predicted"/>
<evidence type="ECO:0000259" key="6">
    <source>
        <dbReference type="Pfam" id="PF02656"/>
    </source>
</evidence>
<evidence type="ECO:0000256" key="2">
    <source>
        <dbReference type="ARBA" id="ARBA00022692"/>
    </source>
</evidence>
<evidence type="ECO:0000256" key="4">
    <source>
        <dbReference type="ARBA" id="ARBA00023136"/>
    </source>
</evidence>
<gene>
    <name evidence="7" type="ORF">SAMN04490239_6406</name>
</gene>
<evidence type="ECO:0000256" key="1">
    <source>
        <dbReference type="ARBA" id="ARBA00004127"/>
    </source>
</evidence>
<keyword evidence="8" id="KW-1185">Reference proteome</keyword>
<feature type="transmembrane region" description="Helical" evidence="5">
    <location>
        <begin position="15"/>
        <end position="34"/>
    </location>
</feature>
<keyword evidence="4 5" id="KW-0472">Membrane</keyword>
<evidence type="ECO:0000256" key="5">
    <source>
        <dbReference type="SAM" id="Phobius"/>
    </source>
</evidence>
<dbReference type="Proteomes" id="UP000183561">
    <property type="component" value="Unassembled WGS sequence"/>
</dbReference>
<dbReference type="InterPro" id="IPR003807">
    <property type="entry name" value="DUF202"/>
</dbReference>
<dbReference type="Pfam" id="PF02656">
    <property type="entry name" value="DUF202"/>
    <property type="match status" value="1"/>
</dbReference>
<name>A0A1H4X856_9NOCA</name>
<dbReference type="OrthoDB" id="3701077at2"/>
<feature type="transmembrane region" description="Helical" evidence="5">
    <location>
        <begin position="78"/>
        <end position="101"/>
    </location>
</feature>
<evidence type="ECO:0000256" key="3">
    <source>
        <dbReference type="ARBA" id="ARBA00022989"/>
    </source>
</evidence>
<evidence type="ECO:0000313" key="7">
    <source>
        <dbReference type="EMBL" id="SED01390.1"/>
    </source>
</evidence>
<sequence length="103" mass="10703">MTPDPGLQPQRTALAWQRTGLSVLATSAAIGFAAYRLGAPMLVLGAVVNSTIVGYLGIRHFPKGTARTTSKNDIWPTLLRTASVVAFTALLAVGVSVAGMLHA</sequence>
<protein>
    <recommendedName>
        <fullName evidence="6">DUF202 domain-containing protein</fullName>
    </recommendedName>
</protein>